<keyword evidence="5 7" id="KW-0658">Purine biosynthesis</keyword>
<keyword evidence="7 11" id="KW-0408">Iron</keyword>
<evidence type="ECO:0000313" key="14">
    <source>
        <dbReference type="Proteomes" id="UP000002613"/>
    </source>
</evidence>
<name>D3RZS4_FERPA</name>
<dbReference type="NCBIfam" id="TIGR01134">
    <property type="entry name" value="purF"/>
    <property type="match status" value="1"/>
</dbReference>
<evidence type="ECO:0000256" key="9">
    <source>
        <dbReference type="PIRSR" id="PIRSR000485-1"/>
    </source>
</evidence>
<dbReference type="GO" id="GO:0051539">
    <property type="term" value="F:4 iron, 4 sulfur cluster binding"/>
    <property type="evidence" value="ECO:0007669"/>
    <property type="project" value="UniProtKB-KW"/>
</dbReference>
<keyword evidence="3 7" id="KW-0328">Glycosyltransferase</keyword>
<dbReference type="MEROPS" id="C44.001"/>
<dbReference type="GeneID" id="8779373"/>
<keyword evidence="7 10" id="KW-0460">Magnesium</keyword>
<evidence type="ECO:0000256" key="11">
    <source>
        <dbReference type="PIRSR" id="PIRSR000485-3"/>
    </source>
</evidence>
<feature type="binding site" evidence="7 11">
    <location>
        <position position="438"/>
    </location>
    <ligand>
        <name>[4Fe-4S] cluster</name>
        <dbReference type="ChEBI" id="CHEBI:49883"/>
    </ligand>
</feature>
<evidence type="ECO:0000256" key="6">
    <source>
        <dbReference type="ARBA" id="ARBA00022962"/>
    </source>
</evidence>
<dbReference type="CDD" id="cd06223">
    <property type="entry name" value="PRTases_typeI"/>
    <property type="match status" value="1"/>
</dbReference>
<dbReference type="InterPro" id="IPR000836">
    <property type="entry name" value="PRTase_dom"/>
</dbReference>
<feature type="binding site" evidence="7 10">
    <location>
        <position position="348"/>
    </location>
    <ligand>
        <name>Mg(2+)</name>
        <dbReference type="ChEBI" id="CHEBI:18420"/>
    </ligand>
</feature>
<dbReference type="Gene3D" id="3.40.50.2020">
    <property type="match status" value="1"/>
</dbReference>
<evidence type="ECO:0000256" key="3">
    <source>
        <dbReference type="ARBA" id="ARBA00022676"/>
    </source>
</evidence>
<evidence type="ECO:0000256" key="5">
    <source>
        <dbReference type="ARBA" id="ARBA00022755"/>
    </source>
</evidence>
<dbReference type="InterPro" id="IPR005854">
    <property type="entry name" value="PurF"/>
</dbReference>
<dbReference type="Gene3D" id="3.60.20.10">
    <property type="entry name" value="Glutamine Phosphoribosylpyrophosphate, subunit 1, domain 1"/>
    <property type="match status" value="1"/>
</dbReference>
<feature type="active site" description="Nucleophile" evidence="7 9">
    <location>
        <position position="2"/>
    </location>
</feature>
<dbReference type="PANTHER" id="PTHR11907">
    <property type="entry name" value="AMIDOPHOSPHORIBOSYLTRANSFERASE"/>
    <property type="match status" value="1"/>
</dbReference>
<feature type="binding site" evidence="7 11">
    <location>
        <position position="435"/>
    </location>
    <ligand>
        <name>[4Fe-4S] cluster</name>
        <dbReference type="ChEBI" id="CHEBI:49883"/>
    </ligand>
</feature>
<comment type="function">
    <text evidence="7">Catalyzes the formation of phosphoribosylamine from phosphoribosylpyrophosphate (PRPP) and glutamine.</text>
</comment>
<dbReference type="PROSITE" id="PS51278">
    <property type="entry name" value="GATASE_TYPE_2"/>
    <property type="match status" value="1"/>
</dbReference>
<dbReference type="STRING" id="589924.Ferp_1844"/>
<dbReference type="Pfam" id="PF13522">
    <property type="entry name" value="GATase_6"/>
    <property type="match status" value="1"/>
</dbReference>
<dbReference type="InterPro" id="IPR029057">
    <property type="entry name" value="PRTase-like"/>
</dbReference>
<comment type="similarity">
    <text evidence="2 7 8">In the C-terminal section; belongs to the purine/pyrimidine phosphoribosyltransferase family.</text>
</comment>
<feature type="binding site" evidence="7 11">
    <location>
        <position position="384"/>
    </location>
    <ligand>
        <name>[4Fe-4S] cluster</name>
        <dbReference type="ChEBI" id="CHEBI:49883"/>
    </ligand>
</feature>
<dbReference type="HAMAP" id="MF_01931">
    <property type="entry name" value="PurF"/>
    <property type="match status" value="1"/>
</dbReference>
<dbReference type="eggNOG" id="arCOG00093">
    <property type="taxonomic scope" value="Archaea"/>
</dbReference>
<dbReference type="InterPro" id="IPR017932">
    <property type="entry name" value="GATase_2_dom"/>
</dbReference>
<dbReference type="PaxDb" id="589924-Ferp_1844"/>
<organism evidence="13 14">
    <name type="scientific">Ferroglobus placidus (strain DSM 10642 / AEDII12DO)</name>
    <dbReference type="NCBI Taxonomy" id="589924"/>
    <lineage>
        <taxon>Archaea</taxon>
        <taxon>Methanobacteriati</taxon>
        <taxon>Methanobacteriota</taxon>
        <taxon>Archaeoglobi</taxon>
        <taxon>Archaeoglobales</taxon>
        <taxon>Archaeoglobaceae</taxon>
        <taxon>Ferroglobus</taxon>
    </lineage>
</organism>
<dbReference type="GO" id="GO:0009113">
    <property type="term" value="P:purine nucleobase biosynthetic process"/>
    <property type="evidence" value="ECO:0007669"/>
    <property type="project" value="UniProtKB-UniRule"/>
</dbReference>
<evidence type="ECO:0000259" key="12">
    <source>
        <dbReference type="PROSITE" id="PS51278"/>
    </source>
</evidence>
<dbReference type="UniPathway" id="UPA00074">
    <property type="reaction ID" value="UER00124"/>
</dbReference>
<keyword evidence="7 11" id="KW-0411">Iron-sulfur</keyword>
<accession>D3RZS4</accession>
<keyword evidence="7" id="KW-0004">4Fe-4S</keyword>
<keyword evidence="7 10" id="KW-0479">Metal-binding</keyword>
<keyword evidence="6 7" id="KW-0315">Glutamine amidotransferase</keyword>
<comment type="catalytic activity">
    <reaction evidence="7 8">
        <text>5-phospho-beta-D-ribosylamine + L-glutamate + diphosphate = 5-phospho-alpha-D-ribose 1-diphosphate + L-glutamine + H2O</text>
        <dbReference type="Rhea" id="RHEA:14905"/>
        <dbReference type="ChEBI" id="CHEBI:15377"/>
        <dbReference type="ChEBI" id="CHEBI:29985"/>
        <dbReference type="ChEBI" id="CHEBI:33019"/>
        <dbReference type="ChEBI" id="CHEBI:58017"/>
        <dbReference type="ChEBI" id="CHEBI:58359"/>
        <dbReference type="ChEBI" id="CHEBI:58681"/>
        <dbReference type="EC" id="2.4.2.14"/>
    </reaction>
</comment>
<proteinExistence type="inferred from homology"/>
<dbReference type="EMBL" id="CP001899">
    <property type="protein sequence ID" value="ADC65987.1"/>
    <property type="molecule type" value="Genomic_DNA"/>
</dbReference>
<dbReference type="PIRSF" id="PIRSF000485">
    <property type="entry name" value="Amd_phspho_trans"/>
    <property type="match status" value="1"/>
</dbReference>
<dbReference type="GO" id="GO:0000287">
    <property type="term" value="F:magnesium ion binding"/>
    <property type="evidence" value="ECO:0007669"/>
    <property type="project" value="UniProtKB-UniRule"/>
</dbReference>
<evidence type="ECO:0000313" key="13">
    <source>
        <dbReference type="EMBL" id="ADC65987.1"/>
    </source>
</evidence>
<dbReference type="CDD" id="cd00715">
    <property type="entry name" value="GPATase_N"/>
    <property type="match status" value="1"/>
</dbReference>
<evidence type="ECO:0000256" key="2">
    <source>
        <dbReference type="ARBA" id="ARBA00010138"/>
    </source>
</evidence>
<feature type="binding site" evidence="7 10">
    <location>
        <position position="285"/>
    </location>
    <ligand>
        <name>Mg(2+)</name>
        <dbReference type="ChEBI" id="CHEBI:18420"/>
    </ligand>
</feature>
<evidence type="ECO:0000256" key="4">
    <source>
        <dbReference type="ARBA" id="ARBA00022679"/>
    </source>
</evidence>
<comment type="cofactor">
    <cofactor evidence="7 11">
        <name>[4Fe-4S] cluster</name>
        <dbReference type="ChEBI" id="CHEBI:49883"/>
    </cofactor>
    <text evidence="7 11">Binds 1 [4Fe-4S] cluster per subunit.</text>
</comment>
<dbReference type="GO" id="GO:0004044">
    <property type="term" value="F:amidophosphoribosyltransferase activity"/>
    <property type="evidence" value="ECO:0007669"/>
    <property type="project" value="UniProtKB-UniRule"/>
</dbReference>
<dbReference type="SUPFAM" id="SSF53271">
    <property type="entry name" value="PRTase-like"/>
    <property type="match status" value="1"/>
</dbReference>
<feature type="binding site" evidence="7 11">
    <location>
        <position position="238"/>
    </location>
    <ligand>
        <name>[4Fe-4S] cluster</name>
        <dbReference type="ChEBI" id="CHEBI:49883"/>
    </ligand>
</feature>
<protein>
    <recommendedName>
        <fullName evidence="7">Amidophosphoribosyltransferase</fullName>
        <shortName evidence="7">ATase</shortName>
        <ecNumber evidence="7">2.4.2.14</ecNumber>
    </recommendedName>
    <alternativeName>
        <fullName evidence="7">Glutamine phosphoribosylpyrophosphate amidotransferase</fullName>
        <shortName evidence="7">GPATase</shortName>
    </alternativeName>
</protein>
<keyword evidence="14" id="KW-1185">Reference proteome</keyword>
<comment type="pathway">
    <text evidence="1 7 8">Purine metabolism; IMP biosynthesis via de novo pathway; N(1)-(5-phospho-D-ribosyl)glycinamide from 5-phospho-alpha-D-ribose 1-diphosphate: step 1/2.</text>
</comment>
<dbReference type="RefSeq" id="WP_012966326.1">
    <property type="nucleotide sequence ID" value="NC_013849.1"/>
</dbReference>
<dbReference type="EC" id="2.4.2.14" evidence="7"/>
<feature type="domain" description="Glutamine amidotransferase type-2" evidence="12">
    <location>
        <begin position="2"/>
        <end position="223"/>
    </location>
</feature>
<keyword evidence="4 7" id="KW-0808">Transferase</keyword>
<dbReference type="HOGENOM" id="CLU_022389_3_1_2"/>
<evidence type="ECO:0000256" key="10">
    <source>
        <dbReference type="PIRSR" id="PIRSR000485-2"/>
    </source>
</evidence>
<sequence length="453" mass="50173">MCGIVGVYSEDARIVPKLVFYSLFSLQHRGQESAGIASFGGEDFKVVKGMGLVTDVFKNVDFEKLKGKVAVGHVRYSTTGESVVENAQPFVVKTRAGSIAIAHNGNLVNFFELRNKLERDGSVFISTTDSEVIAQLLSRLLIKMDLEDAIIELTKILKGSYSLVFAVNDTLVAMRDPFAFRPLCFGEFDGGVVFASESCALDTIGAKFVRDLKPGEAIIVRDGEVESIKVESEREAHCVFEYIYFARPDSTIDGRNVYSVRYKIGQILAEEAGVEADIVSPIPDSGTTSAIGFAERSGIKYIEALIKNRYVGRTFIMPEQKLREISVRLKMNVLKENVKGKRVVLVDDSIVRGTTSRKIVDMIRKAGAKEVHFRVGSPPIISPCHYGIDMQTTEELIASKKTIEEIRREIGADSLAYLSLEGLIKAIGMRKDRLCLACLTRDYPVKGEFCFRC</sequence>
<dbReference type="AlphaFoldDB" id="D3RZS4"/>
<dbReference type="InterPro" id="IPR029055">
    <property type="entry name" value="Ntn_hydrolases_N"/>
</dbReference>
<dbReference type="SUPFAM" id="SSF56235">
    <property type="entry name" value="N-terminal nucleophile aminohydrolases (Ntn hydrolases)"/>
    <property type="match status" value="1"/>
</dbReference>
<dbReference type="OrthoDB" id="5976at2157"/>
<evidence type="ECO:0000256" key="7">
    <source>
        <dbReference type="HAMAP-Rule" id="MF_01931"/>
    </source>
</evidence>
<dbReference type="GO" id="GO:0006189">
    <property type="term" value="P:'de novo' IMP biosynthetic process"/>
    <property type="evidence" value="ECO:0007669"/>
    <property type="project" value="UniProtKB-UniRule"/>
</dbReference>
<dbReference type="InterPro" id="IPR035584">
    <property type="entry name" value="PurF_N"/>
</dbReference>
<feature type="binding site" evidence="7 10">
    <location>
        <position position="347"/>
    </location>
    <ligand>
        <name>Mg(2+)</name>
        <dbReference type="ChEBI" id="CHEBI:18420"/>
    </ligand>
</feature>
<evidence type="ECO:0000256" key="8">
    <source>
        <dbReference type="PIRNR" id="PIRNR000485"/>
    </source>
</evidence>
<reference evidence="13 14" key="2">
    <citation type="journal article" date="2011" name="Stand. Genomic Sci.">
        <title>Complete genome sequence of Ferroglobus placidus AEDII12DO.</title>
        <authorList>
            <person name="Anderson I."/>
            <person name="Risso C."/>
            <person name="Holmes D."/>
            <person name="Lucas S."/>
            <person name="Copeland A."/>
            <person name="Lapidus A."/>
            <person name="Cheng J.F."/>
            <person name="Bruce D."/>
            <person name="Goodwin L."/>
            <person name="Pitluck S."/>
            <person name="Saunders E."/>
            <person name="Brettin T."/>
            <person name="Detter J.C."/>
            <person name="Han C."/>
            <person name="Tapia R."/>
            <person name="Larimer F."/>
            <person name="Land M."/>
            <person name="Hauser L."/>
            <person name="Woyke T."/>
            <person name="Lovley D."/>
            <person name="Kyrpides N."/>
            <person name="Ivanova N."/>
        </authorList>
    </citation>
    <scope>NUCLEOTIDE SEQUENCE [LARGE SCALE GENOMIC DNA]</scope>
    <source>
        <strain evidence="14">DSM 10642 / AEDII12DO</strain>
    </source>
</reference>
<dbReference type="Pfam" id="PF00156">
    <property type="entry name" value="Pribosyltran"/>
    <property type="match status" value="1"/>
</dbReference>
<dbReference type="KEGG" id="fpl:Ferp_1844"/>
<evidence type="ECO:0000256" key="1">
    <source>
        <dbReference type="ARBA" id="ARBA00005209"/>
    </source>
</evidence>
<dbReference type="Proteomes" id="UP000002613">
    <property type="component" value="Chromosome"/>
</dbReference>
<reference evidence="14" key="1">
    <citation type="submission" date="2010-02" db="EMBL/GenBank/DDBJ databases">
        <title>Complete sequence of Ferroglobus placidus DSM 10642.</title>
        <authorList>
            <consortium name="US DOE Joint Genome Institute"/>
            <person name="Lucas S."/>
            <person name="Copeland A."/>
            <person name="Lapidus A."/>
            <person name="Cheng J.-F."/>
            <person name="Bruce D."/>
            <person name="Goodwin L."/>
            <person name="Pitluck S."/>
            <person name="Saunders E."/>
            <person name="Brettin T."/>
            <person name="Detter J.C."/>
            <person name="Han C."/>
            <person name="Tapia R."/>
            <person name="Larimer F."/>
            <person name="Land M."/>
            <person name="Hauser L."/>
            <person name="Kyrpides N."/>
            <person name="Ivanova N."/>
            <person name="Holmes D."/>
            <person name="Lovley D."/>
            <person name="Kyrpides N."/>
            <person name="Anderson I.J."/>
            <person name="Woyke T."/>
        </authorList>
    </citation>
    <scope>NUCLEOTIDE SEQUENCE [LARGE SCALE GENOMIC DNA]</scope>
    <source>
        <strain evidence="14">DSM 10642 / AEDII12DO</strain>
    </source>
</reference>
<gene>
    <name evidence="7" type="primary">purF</name>
    <name evidence="13" type="ordered locus">Ferp_1844</name>
</gene>
<comment type="cofactor">
    <cofactor evidence="7 10">
        <name>Mg(2+)</name>
        <dbReference type="ChEBI" id="CHEBI:18420"/>
    </cofactor>
    <text evidence="7 10">Binds 1 Mg(2+) ion per subunit.</text>
</comment>